<evidence type="ECO:0000256" key="3">
    <source>
        <dbReference type="ARBA" id="ARBA00022737"/>
    </source>
</evidence>
<feature type="repeat" description="ANK" evidence="7">
    <location>
        <begin position="90"/>
        <end position="111"/>
    </location>
</feature>
<dbReference type="Gene3D" id="1.25.40.20">
    <property type="entry name" value="Ankyrin repeat-containing domain"/>
    <property type="match status" value="2"/>
</dbReference>
<feature type="region of interest" description="Disordered" evidence="8">
    <location>
        <begin position="37"/>
        <end position="56"/>
    </location>
</feature>
<dbReference type="AlphaFoldDB" id="A0AAN8TBB6"/>
<dbReference type="Proteomes" id="UP001371456">
    <property type="component" value="Unassembled WGS sequence"/>
</dbReference>
<dbReference type="PROSITE" id="PS50088">
    <property type="entry name" value="ANK_REPEAT"/>
    <property type="match status" value="5"/>
</dbReference>
<dbReference type="InterPro" id="IPR036770">
    <property type="entry name" value="Ankyrin_rpt-contain_sf"/>
</dbReference>
<feature type="repeat" description="ANK" evidence="7">
    <location>
        <begin position="159"/>
        <end position="191"/>
    </location>
</feature>
<evidence type="ECO:0000256" key="2">
    <source>
        <dbReference type="ARBA" id="ARBA00022692"/>
    </source>
</evidence>
<comment type="subcellular location">
    <subcellularLocation>
        <location evidence="1">Membrane</location>
        <topology evidence="1">Multi-pass membrane protein</topology>
    </subcellularLocation>
</comment>
<keyword evidence="5 7" id="KW-0040">ANK repeat</keyword>
<evidence type="ECO:0000313" key="12">
    <source>
        <dbReference type="Proteomes" id="UP001371456"/>
    </source>
</evidence>
<dbReference type="InterPro" id="IPR002110">
    <property type="entry name" value="Ankyrin_rpt"/>
</dbReference>
<dbReference type="PANTHER" id="PTHR24186">
    <property type="entry name" value="PROTEIN PHOSPHATASE 1 REGULATORY SUBUNIT"/>
    <property type="match status" value="1"/>
</dbReference>
<feature type="compositionally biased region" description="Basic and acidic residues" evidence="8">
    <location>
        <begin position="38"/>
        <end position="53"/>
    </location>
</feature>
<evidence type="ECO:0000256" key="9">
    <source>
        <dbReference type="SAM" id="Phobius"/>
    </source>
</evidence>
<dbReference type="InterPro" id="IPR026961">
    <property type="entry name" value="PGG_dom"/>
</dbReference>
<feature type="transmembrane region" description="Helical" evidence="9">
    <location>
        <begin position="468"/>
        <end position="488"/>
    </location>
</feature>
<feature type="transmembrane region" description="Helical" evidence="9">
    <location>
        <begin position="425"/>
        <end position="447"/>
    </location>
</feature>
<organism evidence="11 12">
    <name type="scientific">Solanum bulbocastanum</name>
    <name type="common">Wild potato</name>
    <dbReference type="NCBI Taxonomy" id="147425"/>
    <lineage>
        <taxon>Eukaryota</taxon>
        <taxon>Viridiplantae</taxon>
        <taxon>Streptophyta</taxon>
        <taxon>Embryophyta</taxon>
        <taxon>Tracheophyta</taxon>
        <taxon>Spermatophyta</taxon>
        <taxon>Magnoliopsida</taxon>
        <taxon>eudicotyledons</taxon>
        <taxon>Gunneridae</taxon>
        <taxon>Pentapetalae</taxon>
        <taxon>asterids</taxon>
        <taxon>lamiids</taxon>
        <taxon>Solanales</taxon>
        <taxon>Solanaceae</taxon>
        <taxon>Solanoideae</taxon>
        <taxon>Solaneae</taxon>
        <taxon>Solanum</taxon>
    </lineage>
</organism>
<keyword evidence="2 9" id="KW-0812">Transmembrane</keyword>
<evidence type="ECO:0000256" key="6">
    <source>
        <dbReference type="ARBA" id="ARBA00023136"/>
    </source>
</evidence>
<dbReference type="Pfam" id="PF00023">
    <property type="entry name" value="Ank"/>
    <property type="match status" value="2"/>
</dbReference>
<feature type="transmembrane region" description="Helical" evidence="9">
    <location>
        <begin position="379"/>
        <end position="405"/>
    </location>
</feature>
<keyword evidence="6 9" id="KW-0472">Membrane</keyword>
<evidence type="ECO:0000256" key="7">
    <source>
        <dbReference type="PROSITE-ProRule" id="PRU00023"/>
    </source>
</evidence>
<reference evidence="11 12" key="1">
    <citation type="submission" date="2024-02" db="EMBL/GenBank/DDBJ databases">
        <title>de novo genome assembly of Solanum bulbocastanum strain 11H21.</title>
        <authorList>
            <person name="Hosaka A.J."/>
        </authorList>
    </citation>
    <scope>NUCLEOTIDE SEQUENCE [LARGE SCALE GENOMIC DNA]</scope>
    <source>
        <tissue evidence="11">Young leaves</tissue>
    </source>
</reference>
<feature type="compositionally biased region" description="Basic and acidic residues" evidence="8">
    <location>
        <begin position="1"/>
        <end position="15"/>
    </location>
</feature>
<dbReference type="GO" id="GO:0005886">
    <property type="term" value="C:plasma membrane"/>
    <property type="evidence" value="ECO:0007669"/>
    <property type="project" value="TreeGrafter"/>
</dbReference>
<dbReference type="PANTHER" id="PTHR24186:SF22">
    <property type="entry name" value="PGG DOMAIN-CONTAINING PROTEIN"/>
    <property type="match status" value="1"/>
</dbReference>
<feature type="transmembrane region" description="Helical" evidence="9">
    <location>
        <begin position="494"/>
        <end position="519"/>
    </location>
</feature>
<evidence type="ECO:0000256" key="5">
    <source>
        <dbReference type="ARBA" id="ARBA00023043"/>
    </source>
</evidence>
<keyword evidence="4 9" id="KW-1133">Transmembrane helix</keyword>
<keyword evidence="3" id="KW-0677">Repeat</keyword>
<evidence type="ECO:0000256" key="1">
    <source>
        <dbReference type="ARBA" id="ARBA00004141"/>
    </source>
</evidence>
<dbReference type="PROSITE" id="PS50297">
    <property type="entry name" value="ANK_REP_REGION"/>
    <property type="match status" value="5"/>
</dbReference>
<dbReference type="Pfam" id="PF13962">
    <property type="entry name" value="PGG"/>
    <property type="match status" value="1"/>
</dbReference>
<feature type="repeat" description="ANK" evidence="7">
    <location>
        <begin position="193"/>
        <end position="225"/>
    </location>
</feature>
<name>A0AAN8TBB6_SOLBU</name>
<sequence length="562" mass="61839">MEKEVSFQSEKREKQQNGVMEKQKSFRIVMERQVSFSIEKKRDKESPGKRGDSPLHLAARAGNLGKVKEIVQRFDNSKGIKELLSLPNHQGETALYIAAENGHTSVVVEILKHLDLQVASLVANNGYDAFHVAAKQGHLEVLKELLHSFPNLVMATDSSNSTALHTAAAQGHVDIVNLLLEIDLNLAKIARNNGKTVLHTAARMGHLEIVKSLLSKDPEIGFRTDSKGQSALHMAVKGQNVGIVLELIKPNPSVLALEDNKGNRALHIAIKKGRPQMVQCLISIECIDLNAINKAGETALDIAEKFGMPEVVSILKVAGAAHSKDHGKPPNNTKQLKQTVSDIRHDVQSQLQQSRQTGFKVRKIAKKVKKLHISGLNNAINNATVVAVLIATVAFAAIFTVPGQYVEQKKDGFSLGEANVAEKAAFIIFFLFDSMALFISIAVVVVQTSLVVIEPRAKKLLVFWINRLMWAACLFISVSFISLAYVVVGSKERWLAIFATVIGSTIMITTIGSMCYCVVRHRLEESKMRSIRRAGTHSHSYAMSVVSDTELYGESYKRMYAV</sequence>
<keyword evidence="12" id="KW-1185">Reference proteome</keyword>
<feature type="repeat" description="ANK" evidence="7">
    <location>
        <begin position="125"/>
        <end position="157"/>
    </location>
</feature>
<dbReference type="SMART" id="SM00248">
    <property type="entry name" value="ANK"/>
    <property type="match status" value="8"/>
</dbReference>
<evidence type="ECO:0000313" key="11">
    <source>
        <dbReference type="EMBL" id="KAK6781867.1"/>
    </source>
</evidence>
<evidence type="ECO:0000256" key="4">
    <source>
        <dbReference type="ARBA" id="ARBA00022989"/>
    </source>
</evidence>
<protein>
    <recommendedName>
        <fullName evidence="10">PGG domain-containing protein</fullName>
    </recommendedName>
</protein>
<dbReference type="EMBL" id="JBANQN010000008">
    <property type="protein sequence ID" value="KAK6781867.1"/>
    <property type="molecule type" value="Genomic_DNA"/>
</dbReference>
<feature type="region of interest" description="Disordered" evidence="8">
    <location>
        <begin position="1"/>
        <end position="25"/>
    </location>
</feature>
<evidence type="ECO:0000259" key="10">
    <source>
        <dbReference type="Pfam" id="PF13962"/>
    </source>
</evidence>
<comment type="caution">
    <text evidence="11">The sequence shown here is derived from an EMBL/GenBank/DDBJ whole genome shotgun (WGS) entry which is preliminary data.</text>
</comment>
<feature type="repeat" description="ANK" evidence="7">
    <location>
        <begin position="50"/>
        <end position="73"/>
    </location>
</feature>
<proteinExistence type="predicted"/>
<dbReference type="SUPFAM" id="SSF48403">
    <property type="entry name" value="Ankyrin repeat"/>
    <property type="match status" value="1"/>
</dbReference>
<dbReference type="Pfam" id="PF12796">
    <property type="entry name" value="Ank_2"/>
    <property type="match status" value="2"/>
</dbReference>
<accession>A0AAN8TBB6</accession>
<evidence type="ECO:0000256" key="8">
    <source>
        <dbReference type="SAM" id="MobiDB-lite"/>
    </source>
</evidence>
<feature type="domain" description="PGG" evidence="10">
    <location>
        <begin position="375"/>
        <end position="487"/>
    </location>
</feature>
<gene>
    <name evidence="11" type="ORF">RDI58_019663</name>
</gene>